<accession>B9M6E7</accession>
<dbReference type="AlphaFoldDB" id="B9M6E7"/>
<evidence type="ECO:0000313" key="2">
    <source>
        <dbReference type="EMBL" id="ACM21935.1"/>
    </source>
</evidence>
<sequence length="61" mass="7269">MDSSLFDELERKVERLLQINMTLKQENELLRTENAKLQFDRNGIKSRIDAILEKLQEVDHL</sequence>
<evidence type="ECO:0000313" key="3">
    <source>
        <dbReference type="Proteomes" id="UP000007721"/>
    </source>
</evidence>
<keyword evidence="2" id="KW-0132">Cell division</keyword>
<dbReference type="STRING" id="316067.Geob_3594"/>
<dbReference type="Gene3D" id="1.20.5.340">
    <property type="match status" value="1"/>
</dbReference>
<keyword evidence="3" id="KW-1185">Reference proteome</keyword>
<keyword evidence="2" id="KW-0131">Cell cycle</keyword>
<feature type="coiled-coil region" evidence="1">
    <location>
        <begin position="6"/>
        <end position="33"/>
    </location>
</feature>
<dbReference type="KEGG" id="geo:Geob_3594"/>
<dbReference type="OrthoDB" id="5397921at2"/>
<dbReference type="Proteomes" id="UP000007721">
    <property type="component" value="Chromosome"/>
</dbReference>
<name>B9M6E7_GEODF</name>
<organism evidence="2 3">
    <name type="scientific">Geotalea daltonii (strain DSM 22248 / JCM 15807 / FRC-32)</name>
    <name type="common">Geobacter daltonii</name>
    <dbReference type="NCBI Taxonomy" id="316067"/>
    <lineage>
        <taxon>Bacteria</taxon>
        <taxon>Pseudomonadati</taxon>
        <taxon>Thermodesulfobacteriota</taxon>
        <taxon>Desulfuromonadia</taxon>
        <taxon>Geobacterales</taxon>
        <taxon>Geobacteraceae</taxon>
        <taxon>Geotalea</taxon>
    </lineage>
</organism>
<reference evidence="2 3" key="1">
    <citation type="submission" date="2009-01" db="EMBL/GenBank/DDBJ databases">
        <title>Complete sequence of Geobacter sp. FRC-32.</title>
        <authorList>
            <consortium name="US DOE Joint Genome Institute"/>
            <person name="Lucas S."/>
            <person name="Copeland A."/>
            <person name="Lapidus A."/>
            <person name="Glavina del Rio T."/>
            <person name="Dalin E."/>
            <person name="Tice H."/>
            <person name="Bruce D."/>
            <person name="Goodwin L."/>
            <person name="Pitluck S."/>
            <person name="Saunders E."/>
            <person name="Brettin T."/>
            <person name="Detter J.C."/>
            <person name="Han C."/>
            <person name="Larimer F."/>
            <person name="Land M."/>
            <person name="Hauser L."/>
            <person name="Kyrpides N."/>
            <person name="Ovchinnikova G."/>
            <person name="Kostka J."/>
            <person name="Richardson P."/>
        </authorList>
    </citation>
    <scope>NUCLEOTIDE SEQUENCE [LARGE SCALE GENOMIC DNA]</scope>
    <source>
        <strain evidence="3">DSM 22248 / JCM 15807 / FRC-32</strain>
    </source>
</reference>
<dbReference type="EMBL" id="CP001390">
    <property type="protein sequence ID" value="ACM21935.1"/>
    <property type="molecule type" value="Genomic_DNA"/>
</dbReference>
<evidence type="ECO:0000256" key="1">
    <source>
        <dbReference type="SAM" id="Coils"/>
    </source>
</evidence>
<protein>
    <submittedName>
        <fullName evidence="2">Cell division protein ZapB</fullName>
    </submittedName>
</protein>
<keyword evidence="1" id="KW-0175">Coiled coil</keyword>
<dbReference type="RefSeq" id="WP_012648663.1">
    <property type="nucleotide sequence ID" value="NC_011979.1"/>
</dbReference>
<dbReference type="GO" id="GO:0051301">
    <property type="term" value="P:cell division"/>
    <property type="evidence" value="ECO:0007669"/>
    <property type="project" value="UniProtKB-KW"/>
</dbReference>
<gene>
    <name evidence="2" type="primary">zapB</name>
    <name evidence="2" type="ordered locus">Geob_3594</name>
</gene>
<dbReference type="HOGENOM" id="CLU_171174_3_1_7"/>
<proteinExistence type="predicted"/>